<dbReference type="Proteomes" id="UP000008888">
    <property type="component" value="Chromosome"/>
</dbReference>
<feature type="region of interest" description="Disordered" evidence="1">
    <location>
        <begin position="43"/>
        <end position="118"/>
    </location>
</feature>
<dbReference type="EMBL" id="CP002738">
    <property type="protein sequence ID" value="AEF98998.1"/>
    <property type="molecule type" value="Genomic_DNA"/>
</dbReference>
<organism evidence="3 4">
    <name type="scientific">Methylomonas methanica (strain DSM 25384 / MC09)</name>
    <dbReference type="NCBI Taxonomy" id="857087"/>
    <lineage>
        <taxon>Bacteria</taxon>
        <taxon>Pseudomonadati</taxon>
        <taxon>Pseudomonadota</taxon>
        <taxon>Gammaproteobacteria</taxon>
        <taxon>Methylococcales</taxon>
        <taxon>Methylococcaceae</taxon>
        <taxon>Methylomonas</taxon>
    </lineage>
</organism>
<evidence type="ECO:0000313" key="4">
    <source>
        <dbReference type="Proteomes" id="UP000008888"/>
    </source>
</evidence>
<dbReference type="STRING" id="857087.Metme_0554"/>
<dbReference type="eggNOG" id="ENOG5031Q2Y">
    <property type="taxonomic scope" value="Bacteria"/>
</dbReference>
<reference evidence="3 4" key="1">
    <citation type="journal article" date="2011" name="J. Bacteriol.">
        <title>Complete Genome Sequence of the Aerobic Marine Methanotroph Methylomonas methanica MC09.</title>
        <authorList>
            <person name="Boden R."/>
            <person name="Cunliffe M."/>
            <person name="Scanlan J."/>
            <person name="Moussard H."/>
            <person name="Kits K.D."/>
            <person name="Klotz M.G."/>
            <person name="Jetten M.S."/>
            <person name="Vuilleumier S."/>
            <person name="Han J."/>
            <person name="Peters L."/>
            <person name="Mikhailova N."/>
            <person name="Teshima H."/>
            <person name="Tapia R."/>
            <person name="Kyrpides N."/>
            <person name="Ivanova N."/>
            <person name="Pagani I."/>
            <person name="Cheng J.F."/>
            <person name="Goodwin L."/>
            <person name="Han C."/>
            <person name="Hauser L."/>
            <person name="Land M.L."/>
            <person name="Lapidus A."/>
            <person name="Lucas S."/>
            <person name="Pitluck S."/>
            <person name="Woyke T."/>
            <person name="Stein L."/>
            <person name="Murrell J.C."/>
        </authorList>
    </citation>
    <scope>NUCLEOTIDE SEQUENCE [LARGE SCALE GENOMIC DNA]</scope>
    <source>
        <strain evidence="3 4">MC09</strain>
    </source>
</reference>
<reference key="2">
    <citation type="submission" date="2011-05" db="EMBL/GenBank/DDBJ databases">
        <title>Complete genome sequence of the aerobic marine methanotroph Methylomonas methanica MC09.</title>
        <authorList>
            <person name="Boden R."/>
            <person name="Cunliffe M."/>
            <person name="Scanlan J."/>
            <person name="Moussard H."/>
            <person name="Kits K.D."/>
            <person name="Klotz M."/>
            <person name="Jetten M."/>
            <person name="Vuilleumier S."/>
            <person name="Han J."/>
            <person name="Peters L."/>
            <person name="Mikhailova N."/>
            <person name="Teshima H."/>
            <person name="Tapia R."/>
            <person name="Kyrpides N."/>
            <person name="Ivanova N."/>
            <person name="Pagani I."/>
            <person name="Cheng J.-F."/>
            <person name="Goodwin L."/>
            <person name="Han C."/>
            <person name="Hauser L."/>
            <person name="Land M."/>
            <person name="Lapidus A."/>
            <person name="Lucas S."/>
            <person name="Pitluck S."/>
            <person name="Woyke T."/>
            <person name="Stein L.Y."/>
            <person name="Murrell C."/>
        </authorList>
    </citation>
    <scope>NUCLEOTIDE SEQUENCE</scope>
    <source>
        <strain>MC09</strain>
    </source>
</reference>
<gene>
    <name evidence="3" type="ordered locus">Metme_0554</name>
</gene>
<keyword evidence="4" id="KW-1185">Reference proteome</keyword>
<evidence type="ECO:0000256" key="1">
    <source>
        <dbReference type="SAM" id="MobiDB-lite"/>
    </source>
</evidence>
<accession>G0A366</accession>
<proteinExistence type="predicted"/>
<evidence type="ECO:0000313" key="3">
    <source>
        <dbReference type="EMBL" id="AEF98998.1"/>
    </source>
</evidence>
<keyword evidence="2" id="KW-0472">Membrane</keyword>
<keyword evidence="2" id="KW-0812">Transmembrane</keyword>
<dbReference type="OrthoDB" id="5570008at2"/>
<feature type="compositionally biased region" description="Basic and acidic residues" evidence="1">
    <location>
        <begin position="46"/>
        <end position="62"/>
    </location>
</feature>
<feature type="compositionally biased region" description="Basic and acidic residues" evidence="1">
    <location>
        <begin position="93"/>
        <end position="107"/>
    </location>
</feature>
<evidence type="ECO:0000256" key="2">
    <source>
        <dbReference type="SAM" id="Phobius"/>
    </source>
</evidence>
<dbReference type="RefSeq" id="WP_013817269.1">
    <property type="nucleotide sequence ID" value="NC_015572.1"/>
</dbReference>
<reference evidence="4" key="3">
    <citation type="submission" date="2011-05" db="EMBL/GenBank/DDBJ databases">
        <title>Complete sequence of Methylomonas methanica MC09.</title>
        <authorList>
            <consortium name="US DOE Joint Genome Institute"/>
            <person name="Lucas S."/>
            <person name="Han J."/>
            <person name="Lapidus A."/>
            <person name="Cheng J.-F."/>
            <person name="Goodwin L."/>
            <person name="Pitluck S."/>
            <person name="Peters L."/>
            <person name="Mikhailova N."/>
            <person name="Teshima H."/>
            <person name="Han C."/>
            <person name="Tapia R."/>
            <person name="Land M."/>
            <person name="Hauser L."/>
            <person name="Kyrpides N."/>
            <person name="Ivanova N."/>
            <person name="Pagani I."/>
            <person name="Stein L."/>
            <person name="Woyke T."/>
        </authorList>
    </citation>
    <scope>NUCLEOTIDE SEQUENCE [LARGE SCALE GENOMIC DNA]</scope>
    <source>
        <strain evidence="4">MC09</strain>
    </source>
</reference>
<name>G0A366_METMM</name>
<feature type="transmembrane region" description="Helical" evidence="2">
    <location>
        <begin position="12"/>
        <end position="35"/>
    </location>
</feature>
<keyword evidence="2" id="KW-1133">Transmembrane helix</keyword>
<sequence>MDVLQTIVNFFSSMGTTLVAVLFVLIALILIWLIVRASRRGSASETADKSARPNRYRSEPEAHQTPVPAREQAGFGRTAVAAADSRAESPGGEDARRTEASESDKGRPAVASEPEDSILHRHYEAELAAKKEALAHPYPTDSVLRRHYDTLHGLHLPEPSGAAPKTAANLAAAEKSDARKSSIIEQAVKKDTQIADLPAVTLRSEYGSAEIQLPQDSVLKRHFISQLQAEVQAGLSPRPTDSVLRRHYDGLVQAKLESRLRGR</sequence>
<protein>
    <submittedName>
        <fullName evidence="3">Uncharacterized protein</fullName>
    </submittedName>
</protein>
<dbReference type="KEGG" id="mmt:Metme_0554"/>
<dbReference type="AlphaFoldDB" id="G0A366"/>
<dbReference type="HOGENOM" id="CLU_1056937_0_0_6"/>